<dbReference type="AlphaFoldDB" id="A0A0D3KQS6"/>
<keyword evidence="5" id="KW-1185">Reference proteome</keyword>
<dbReference type="InterPro" id="IPR036380">
    <property type="entry name" value="Isochorismatase-like_sf"/>
</dbReference>
<reference evidence="4" key="2">
    <citation type="submission" date="2024-10" db="UniProtKB">
        <authorList>
            <consortium name="EnsemblProtists"/>
        </authorList>
    </citation>
    <scope>IDENTIFICATION</scope>
</reference>
<dbReference type="InterPro" id="IPR050272">
    <property type="entry name" value="Isochorismatase-like_hydrls"/>
</dbReference>
<keyword evidence="2" id="KW-0378">Hydrolase</keyword>
<name>A0A0D3KQS6_EMIH1</name>
<evidence type="ECO:0000313" key="4">
    <source>
        <dbReference type="EnsemblProtists" id="EOD38111"/>
    </source>
</evidence>
<reference evidence="5" key="1">
    <citation type="journal article" date="2013" name="Nature">
        <title>Pan genome of the phytoplankton Emiliania underpins its global distribution.</title>
        <authorList>
            <person name="Read B.A."/>
            <person name="Kegel J."/>
            <person name="Klute M.J."/>
            <person name="Kuo A."/>
            <person name="Lefebvre S.C."/>
            <person name="Maumus F."/>
            <person name="Mayer C."/>
            <person name="Miller J."/>
            <person name="Monier A."/>
            <person name="Salamov A."/>
            <person name="Young J."/>
            <person name="Aguilar M."/>
            <person name="Claverie J.M."/>
            <person name="Frickenhaus S."/>
            <person name="Gonzalez K."/>
            <person name="Herman E.K."/>
            <person name="Lin Y.C."/>
            <person name="Napier J."/>
            <person name="Ogata H."/>
            <person name="Sarno A.F."/>
            <person name="Shmutz J."/>
            <person name="Schroeder D."/>
            <person name="de Vargas C."/>
            <person name="Verret F."/>
            <person name="von Dassow P."/>
            <person name="Valentin K."/>
            <person name="Van de Peer Y."/>
            <person name="Wheeler G."/>
            <person name="Dacks J.B."/>
            <person name="Delwiche C.F."/>
            <person name="Dyhrman S.T."/>
            <person name="Glockner G."/>
            <person name="John U."/>
            <person name="Richards T."/>
            <person name="Worden A.Z."/>
            <person name="Zhang X."/>
            <person name="Grigoriev I.V."/>
            <person name="Allen A.E."/>
            <person name="Bidle K."/>
            <person name="Borodovsky M."/>
            <person name="Bowler C."/>
            <person name="Brownlee C."/>
            <person name="Cock J.M."/>
            <person name="Elias M."/>
            <person name="Gladyshev V.N."/>
            <person name="Groth M."/>
            <person name="Guda C."/>
            <person name="Hadaegh A."/>
            <person name="Iglesias-Rodriguez M.D."/>
            <person name="Jenkins J."/>
            <person name="Jones B.M."/>
            <person name="Lawson T."/>
            <person name="Leese F."/>
            <person name="Lindquist E."/>
            <person name="Lobanov A."/>
            <person name="Lomsadze A."/>
            <person name="Malik S.B."/>
            <person name="Marsh M.E."/>
            <person name="Mackinder L."/>
            <person name="Mock T."/>
            <person name="Mueller-Roeber B."/>
            <person name="Pagarete A."/>
            <person name="Parker M."/>
            <person name="Probert I."/>
            <person name="Quesneville H."/>
            <person name="Raines C."/>
            <person name="Rensing S.A."/>
            <person name="Riano-Pachon D.M."/>
            <person name="Richier S."/>
            <person name="Rokitta S."/>
            <person name="Shiraiwa Y."/>
            <person name="Soanes D.M."/>
            <person name="van der Giezen M."/>
            <person name="Wahlund T.M."/>
            <person name="Williams B."/>
            <person name="Wilson W."/>
            <person name="Wolfe G."/>
            <person name="Wurch L.L."/>
        </authorList>
    </citation>
    <scope>NUCLEOTIDE SEQUENCE</scope>
</reference>
<evidence type="ECO:0000259" key="3">
    <source>
        <dbReference type="Pfam" id="PF00857"/>
    </source>
</evidence>
<accession>A0A0D3KQS6</accession>
<dbReference type="InterPro" id="IPR000868">
    <property type="entry name" value="Isochorismatase-like_dom"/>
</dbReference>
<dbReference type="PANTHER" id="PTHR43540">
    <property type="entry name" value="PEROXYUREIDOACRYLATE/UREIDOACRYLATE AMIDOHYDROLASE-RELATED"/>
    <property type="match status" value="1"/>
</dbReference>
<dbReference type="SUPFAM" id="SSF52499">
    <property type="entry name" value="Isochorismatase-like hydrolases"/>
    <property type="match status" value="1"/>
</dbReference>
<dbReference type="GO" id="GO:0016787">
    <property type="term" value="F:hydrolase activity"/>
    <property type="evidence" value="ECO:0007669"/>
    <property type="project" value="UniProtKB-KW"/>
</dbReference>
<evidence type="ECO:0000256" key="1">
    <source>
        <dbReference type="ARBA" id="ARBA00006336"/>
    </source>
</evidence>
<evidence type="ECO:0000256" key="2">
    <source>
        <dbReference type="ARBA" id="ARBA00022801"/>
    </source>
</evidence>
<sequence>MPSRMPSRNITPPPPNTSTHTLILALCSGALLWPAAGVALRALRRRLCSWAAALHPSGQSERGCIKASGAHDPGSVDLFGTVSTDAAKLGSEEMNTLFVPNPRGGPQLSSFSSNIKDLGASPSGTKTPRRFVCLVLDLQNEYEAYLQHTVSGANAVLAAFRKRGQPVVWTNWSRVFAESHLYSAVDRYYGPRGIANKTNPVYIWSDGGNITLPPLAPIDDSERSRVIESNHLSKFADLDGSGREILYPMLKAWGVDTIVLLGSWTDDCIAATAFDAVDRYGFDVLLVTDAVATATPHGEKMVECIGAAICTPVTSADVASYLDAAPSDMVLPPTAPLHGSVYLSYDRHVCTRSRHS</sequence>
<feature type="domain" description="Isochorismatase-like" evidence="3">
    <location>
        <begin position="133"/>
        <end position="300"/>
    </location>
</feature>
<evidence type="ECO:0000313" key="5">
    <source>
        <dbReference type="Proteomes" id="UP000013827"/>
    </source>
</evidence>
<dbReference type="Pfam" id="PF00857">
    <property type="entry name" value="Isochorismatase"/>
    <property type="match status" value="1"/>
</dbReference>
<dbReference type="EnsemblProtists" id="EOD38111">
    <property type="protein sequence ID" value="EOD38111"/>
    <property type="gene ID" value="EMIHUDRAFT_462271"/>
</dbReference>
<proteinExistence type="inferred from homology"/>
<dbReference type="Gene3D" id="3.40.50.850">
    <property type="entry name" value="Isochorismatase-like"/>
    <property type="match status" value="1"/>
</dbReference>
<comment type="similarity">
    <text evidence="1">Belongs to the isochorismatase family.</text>
</comment>
<dbReference type="PaxDb" id="2903-EOD38111"/>
<dbReference type="Proteomes" id="UP000013827">
    <property type="component" value="Unassembled WGS sequence"/>
</dbReference>
<dbReference type="RefSeq" id="XP_005790540.1">
    <property type="nucleotide sequence ID" value="XM_005790483.1"/>
</dbReference>
<organism evidence="4 5">
    <name type="scientific">Emiliania huxleyi (strain CCMP1516)</name>
    <dbReference type="NCBI Taxonomy" id="280463"/>
    <lineage>
        <taxon>Eukaryota</taxon>
        <taxon>Haptista</taxon>
        <taxon>Haptophyta</taxon>
        <taxon>Prymnesiophyceae</taxon>
        <taxon>Isochrysidales</taxon>
        <taxon>Noelaerhabdaceae</taxon>
        <taxon>Emiliania</taxon>
    </lineage>
</organism>
<dbReference type="KEGG" id="ehx:EMIHUDRAFT_462271"/>
<dbReference type="HOGENOM" id="CLU_779470_0_0_1"/>
<dbReference type="GeneID" id="17283381"/>
<protein>
    <recommendedName>
        <fullName evidence="3">Isochorismatase-like domain-containing protein</fullName>
    </recommendedName>
</protein>